<dbReference type="Pfam" id="PF21294">
    <property type="entry name" value="Polysacc_lyase_14"/>
    <property type="match status" value="1"/>
</dbReference>
<name>A0A6B3MZH7_9CYAN</name>
<accession>A0A6B3MZH7</accession>
<dbReference type="PANTHER" id="PTHR40124:SF1">
    <property type="entry name" value="DISAGGREGATASE RELATED REPEAT PROTEIN"/>
    <property type="match status" value="1"/>
</dbReference>
<comment type="caution">
    <text evidence="3">The sequence shown here is derived from an EMBL/GenBank/DDBJ whole genome shotgun (WGS) entry which is preliminary data.</text>
</comment>
<feature type="domain" description="Polysaccharide lyase 14" evidence="2">
    <location>
        <begin position="98"/>
        <end position="296"/>
    </location>
</feature>
<protein>
    <recommendedName>
        <fullName evidence="2">Polysaccharide lyase 14 domain-containing protein</fullName>
    </recommendedName>
</protein>
<feature type="signal peptide" evidence="1">
    <location>
        <begin position="1"/>
        <end position="30"/>
    </location>
</feature>
<proteinExistence type="predicted"/>
<dbReference type="EMBL" id="JAAHFQ010000053">
    <property type="protein sequence ID" value="NER26836.1"/>
    <property type="molecule type" value="Genomic_DNA"/>
</dbReference>
<dbReference type="AlphaFoldDB" id="A0A6B3MZH7"/>
<sequence length="302" mass="33494">MQLRNASCLRAPCHTLMSGAFFLVALSSCTQPTSIVAFESPSPLTDRTMELTALASFPVSATVWSGGFDATDWSQSWSAKIRGDWGLENTEVITDPTNKFSQVLRVHYPTGSVSPAVFRKYNAPFGGAGFHANLDIEPQNSLRLGYYVRFSEDFDFVKGGKLPGLFGGRVTSGGKIPDGTNGFSTRFMWRKDGEGEVFAYLPNSSDFGTSIGRGSWRFQPGKWHHIEQEVVLNDPGRENGRIRVWLDGEQVLDREDLIFRSTSELKIEGIFFSTFFGGGDKSWATPKDVYIDFADFSVMNVN</sequence>
<feature type="chain" id="PRO_5025427747" description="Polysaccharide lyase 14 domain-containing protein" evidence="1">
    <location>
        <begin position="31"/>
        <end position="302"/>
    </location>
</feature>
<evidence type="ECO:0000313" key="3">
    <source>
        <dbReference type="EMBL" id="NER26836.1"/>
    </source>
</evidence>
<dbReference type="PANTHER" id="PTHR40124">
    <property type="match status" value="1"/>
</dbReference>
<organism evidence="3">
    <name type="scientific">Symploca sp. SIO1C4</name>
    <dbReference type="NCBI Taxonomy" id="2607765"/>
    <lineage>
        <taxon>Bacteria</taxon>
        <taxon>Bacillati</taxon>
        <taxon>Cyanobacteriota</taxon>
        <taxon>Cyanophyceae</taxon>
        <taxon>Coleofasciculales</taxon>
        <taxon>Coleofasciculaceae</taxon>
        <taxon>Symploca</taxon>
    </lineage>
</organism>
<keyword evidence="1" id="KW-0732">Signal</keyword>
<dbReference type="PROSITE" id="PS51257">
    <property type="entry name" value="PROKAR_LIPOPROTEIN"/>
    <property type="match status" value="1"/>
</dbReference>
<dbReference type="InterPro" id="IPR048958">
    <property type="entry name" value="Polysacc_lyase_14"/>
</dbReference>
<evidence type="ECO:0000256" key="1">
    <source>
        <dbReference type="SAM" id="SignalP"/>
    </source>
</evidence>
<dbReference type="Gene3D" id="2.60.120.200">
    <property type="match status" value="1"/>
</dbReference>
<gene>
    <name evidence="3" type="ORF">F6J89_04195</name>
</gene>
<evidence type="ECO:0000259" key="2">
    <source>
        <dbReference type="Pfam" id="PF21294"/>
    </source>
</evidence>
<reference evidence="3" key="1">
    <citation type="submission" date="2019-11" db="EMBL/GenBank/DDBJ databases">
        <title>Genomic insights into an expanded diversity of filamentous marine cyanobacteria reveals the extraordinary biosynthetic potential of Moorea and Okeania.</title>
        <authorList>
            <person name="Ferreira Leao T."/>
            <person name="Wang M."/>
            <person name="Moss N."/>
            <person name="Da Silva R."/>
            <person name="Sanders J."/>
            <person name="Nurk S."/>
            <person name="Gurevich A."/>
            <person name="Humphrey G."/>
            <person name="Reher R."/>
            <person name="Zhu Q."/>
            <person name="Belda-Ferre P."/>
            <person name="Glukhov E."/>
            <person name="Rex R."/>
            <person name="Dorrestein P.C."/>
            <person name="Knight R."/>
            <person name="Pevzner P."/>
            <person name="Gerwick W.H."/>
            <person name="Gerwick L."/>
        </authorList>
    </citation>
    <scope>NUCLEOTIDE SEQUENCE</scope>
    <source>
        <strain evidence="3">SIO1C4</strain>
    </source>
</reference>